<proteinExistence type="predicted"/>
<protein>
    <submittedName>
        <fullName evidence="2">Uncharacterized protein, PA2063/DUF2235 family</fullName>
    </submittedName>
</protein>
<dbReference type="RefSeq" id="WP_100276971.1">
    <property type="nucleotide sequence ID" value="NZ_CP018799.1"/>
</dbReference>
<evidence type="ECO:0000313" key="3">
    <source>
        <dbReference type="Proteomes" id="UP000231701"/>
    </source>
</evidence>
<keyword evidence="3" id="KW-1185">Reference proteome</keyword>
<name>A0A2K8KYQ3_MARES</name>
<dbReference type="SUPFAM" id="SSF53474">
    <property type="entry name" value="alpha/beta-Hydrolases"/>
    <property type="match status" value="1"/>
</dbReference>
<evidence type="ECO:0000259" key="1">
    <source>
        <dbReference type="Pfam" id="PF09994"/>
    </source>
</evidence>
<gene>
    <name evidence="2" type="ORF">Ga0123461_0594</name>
</gene>
<dbReference type="InterPro" id="IPR018712">
    <property type="entry name" value="Tle1-like_cat"/>
</dbReference>
<dbReference type="OrthoDB" id="4378831at2"/>
<dbReference type="EMBL" id="CP018799">
    <property type="protein sequence ID" value="ATX79029.1"/>
    <property type="molecule type" value="Genomic_DNA"/>
</dbReference>
<organism evidence="2 3">
    <name type="scientific">Mariprofundus aestuarium</name>
    <dbReference type="NCBI Taxonomy" id="1921086"/>
    <lineage>
        <taxon>Bacteria</taxon>
        <taxon>Pseudomonadati</taxon>
        <taxon>Pseudomonadota</taxon>
        <taxon>Candidatius Mariprofundia</taxon>
        <taxon>Mariprofundales</taxon>
        <taxon>Mariprofundaceae</taxon>
        <taxon>Mariprofundus</taxon>
    </lineage>
</organism>
<feature type="domain" description="T6SS Phospholipase effector Tle1-like catalytic" evidence="1">
    <location>
        <begin position="3"/>
        <end position="254"/>
    </location>
</feature>
<dbReference type="Proteomes" id="UP000231701">
    <property type="component" value="Chromosome"/>
</dbReference>
<dbReference type="KEGG" id="maes:Ga0123461_0594"/>
<dbReference type="InterPro" id="IPR029058">
    <property type="entry name" value="AB_hydrolase_fold"/>
</dbReference>
<dbReference type="Gene3D" id="3.40.50.1820">
    <property type="entry name" value="alpha/beta hydrolase"/>
    <property type="match status" value="1"/>
</dbReference>
<reference evidence="2 3" key="1">
    <citation type="submission" date="2016-12" db="EMBL/GenBank/DDBJ databases">
        <title>Isolation and genomic insights into novel planktonic Zetaproteobacteria from stratified waters of the Chesapeake Bay.</title>
        <authorList>
            <person name="McAllister S.M."/>
            <person name="Kato S."/>
            <person name="Chan C.S."/>
            <person name="Chiu B.K."/>
            <person name="Field E.K."/>
        </authorList>
    </citation>
    <scope>NUCLEOTIDE SEQUENCE [LARGE SCALE GENOMIC DNA]</scope>
    <source>
        <strain evidence="2 3">CP-5</strain>
    </source>
</reference>
<dbReference type="Pfam" id="PF09994">
    <property type="entry name" value="T6SS_Tle1-like_cat"/>
    <property type="match status" value="1"/>
</dbReference>
<dbReference type="AlphaFoldDB" id="A0A2K8KYQ3"/>
<accession>A0A2K8KYQ3</accession>
<dbReference type="PANTHER" id="PTHR33840:SF1">
    <property type="entry name" value="TLE1 PHOSPHOLIPASE DOMAIN-CONTAINING PROTEIN"/>
    <property type="match status" value="1"/>
</dbReference>
<dbReference type="PANTHER" id="PTHR33840">
    <property type="match status" value="1"/>
</dbReference>
<sequence length="346" mass="39132">MPKNIVVFSDGTGQEGGKGNNTNVYRLFNMVEDRTPNQVAFYDRGLGTGWRKVTGSGAGLGISKNIMECYEFIFDHYQAGDRIYLFGFSRGAYTVRSLSGFINLFGILPKSRPELIEEAYKIYKTKECEEQKKKAEKFLSKHHNQYCEIEFIGVWDTVGALGVPIKAVDMAVDWIPGLGHSFHNTALSDNVKYGCHALSIDDERLTFHPTFWDERALKGHQKIEQVWFPGVHTDVGGGYEHDGLSGITLEWMVKKATAQGLLIYPKHKVVIKPDSTDWAHNSRAGMASLFRKKQRDFGINGEIIKPVIHQSVLDRKLNRVFGQGGDPEAYEPWILQHDYDVEPWDG</sequence>
<evidence type="ECO:0000313" key="2">
    <source>
        <dbReference type="EMBL" id="ATX79029.1"/>
    </source>
</evidence>